<evidence type="ECO:0000256" key="1">
    <source>
        <dbReference type="SAM" id="MobiDB-lite"/>
    </source>
</evidence>
<dbReference type="EMBL" id="OW152816">
    <property type="protein sequence ID" value="CAH2067412.1"/>
    <property type="molecule type" value="Genomic_DNA"/>
</dbReference>
<proteinExistence type="predicted"/>
<feature type="compositionally biased region" description="Basic and acidic residues" evidence="1">
    <location>
        <begin position="31"/>
        <end position="45"/>
    </location>
</feature>
<organism evidence="2 3">
    <name type="scientific">Iphiclides podalirius</name>
    <name type="common">scarce swallowtail</name>
    <dbReference type="NCBI Taxonomy" id="110791"/>
    <lineage>
        <taxon>Eukaryota</taxon>
        <taxon>Metazoa</taxon>
        <taxon>Ecdysozoa</taxon>
        <taxon>Arthropoda</taxon>
        <taxon>Hexapoda</taxon>
        <taxon>Insecta</taxon>
        <taxon>Pterygota</taxon>
        <taxon>Neoptera</taxon>
        <taxon>Endopterygota</taxon>
        <taxon>Lepidoptera</taxon>
        <taxon>Glossata</taxon>
        <taxon>Ditrysia</taxon>
        <taxon>Papilionoidea</taxon>
        <taxon>Papilionidae</taxon>
        <taxon>Papilioninae</taxon>
        <taxon>Iphiclides</taxon>
    </lineage>
</organism>
<evidence type="ECO:0000313" key="2">
    <source>
        <dbReference type="EMBL" id="CAH2067412.1"/>
    </source>
</evidence>
<accession>A0ABN8IY25</accession>
<reference evidence="2" key="1">
    <citation type="submission" date="2022-03" db="EMBL/GenBank/DDBJ databases">
        <authorList>
            <person name="Martin H S."/>
        </authorList>
    </citation>
    <scope>NUCLEOTIDE SEQUENCE</scope>
</reference>
<protein>
    <submittedName>
        <fullName evidence="2">Uncharacterized protein</fullName>
    </submittedName>
</protein>
<keyword evidence="3" id="KW-1185">Reference proteome</keyword>
<evidence type="ECO:0000313" key="3">
    <source>
        <dbReference type="Proteomes" id="UP000837857"/>
    </source>
</evidence>
<dbReference type="Proteomes" id="UP000837857">
    <property type="component" value="Chromosome 4"/>
</dbReference>
<feature type="non-terminal residue" evidence="2">
    <location>
        <position position="88"/>
    </location>
</feature>
<name>A0ABN8IY25_9NEOP</name>
<feature type="region of interest" description="Disordered" evidence="1">
    <location>
        <begin position="25"/>
        <end position="45"/>
    </location>
</feature>
<gene>
    <name evidence="2" type="ORF">IPOD504_LOCUS13860</name>
</gene>
<sequence>MLAAVVVDIAAAGGARCIDRGLAHPLLTHPAPDRRTSAPAQPDRRPHLSACLPALSIARHHETALSKLRVSFARSLSRIVESLIPLII</sequence>